<dbReference type="EMBL" id="JAAGNN010000011">
    <property type="protein sequence ID" value="KAF4083347.1"/>
    <property type="molecule type" value="Genomic_DNA"/>
</dbReference>
<proteinExistence type="predicted"/>
<name>A0A7J6AML5_AMEME</name>
<sequence length="106" mass="11727">MNIYKLVHEVIWRLLALLVRLSPKKKSTALGIISKPGNPLPSVIRCSPSASQTSISYLLSELFSQSVGFFFSALSLPHRLETLGLLNGSHLVTFVGINFVEALWLF</sequence>
<evidence type="ECO:0000313" key="2">
    <source>
        <dbReference type="Proteomes" id="UP000593565"/>
    </source>
</evidence>
<dbReference type="Proteomes" id="UP000593565">
    <property type="component" value="Unassembled WGS sequence"/>
</dbReference>
<protein>
    <submittedName>
        <fullName evidence="1">Uncharacterized protein</fullName>
    </submittedName>
</protein>
<dbReference type="AlphaFoldDB" id="A0A7J6AML5"/>
<comment type="caution">
    <text evidence="1">The sequence shown here is derived from an EMBL/GenBank/DDBJ whole genome shotgun (WGS) entry which is preliminary data.</text>
</comment>
<accession>A0A7J6AML5</accession>
<organism evidence="1 2">
    <name type="scientific">Ameiurus melas</name>
    <name type="common">Black bullhead</name>
    <name type="synonym">Silurus melas</name>
    <dbReference type="NCBI Taxonomy" id="219545"/>
    <lineage>
        <taxon>Eukaryota</taxon>
        <taxon>Metazoa</taxon>
        <taxon>Chordata</taxon>
        <taxon>Craniata</taxon>
        <taxon>Vertebrata</taxon>
        <taxon>Euteleostomi</taxon>
        <taxon>Actinopterygii</taxon>
        <taxon>Neopterygii</taxon>
        <taxon>Teleostei</taxon>
        <taxon>Ostariophysi</taxon>
        <taxon>Siluriformes</taxon>
        <taxon>Ictaluridae</taxon>
        <taxon>Ameiurus</taxon>
    </lineage>
</organism>
<gene>
    <name evidence="1" type="ORF">AMELA_G00140160</name>
</gene>
<keyword evidence="2" id="KW-1185">Reference proteome</keyword>
<reference evidence="1 2" key="1">
    <citation type="submission" date="2020-02" db="EMBL/GenBank/DDBJ databases">
        <title>A chromosome-scale genome assembly of the black bullhead catfish (Ameiurus melas).</title>
        <authorList>
            <person name="Wen M."/>
            <person name="Zham M."/>
            <person name="Cabau C."/>
            <person name="Klopp C."/>
            <person name="Donnadieu C."/>
            <person name="Roques C."/>
            <person name="Bouchez O."/>
            <person name="Lampietro C."/>
            <person name="Jouanno E."/>
            <person name="Herpin A."/>
            <person name="Louis A."/>
            <person name="Berthelot C."/>
            <person name="Parey E."/>
            <person name="Roest-Crollius H."/>
            <person name="Braasch I."/>
            <person name="Postlethwait J."/>
            <person name="Robinson-Rechavi M."/>
            <person name="Echchiki A."/>
            <person name="Begum T."/>
            <person name="Montfort J."/>
            <person name="Schartl M."/>
            <person name="Bobe J."/>
            <person name="Guiguen Y."/>
        </authorList>
    </citation>
    <scope>NUCLEOTIDE SEQUENCE [LARGE SCALE GENOMIC DNA]</scope>
    <source>
        <strain evidence="1">M_S1</strain>
        <tissue evidence="1">Blood</tissue>
    </source>
</reference>
<evidence type="ECO:0000313" key="1">
    <source>
        <dbReference type="EMBL" id="KAF4083347.1"/>
    </source>
</evidence>